<comment type="caution">
    <text evidence="2">The sequence shown here is derived from an EMBL/GenBank/DDBJ whole genome shotgun (WGS) entry which is preliminary data.</text>
</comment>
<feature type="region of interest" description="Disordered" evidence="1">
    <location>
        <begin position="235"/>
        <end position="264"/>
    </location>
</feature>
<accession>A0A8H6SSX2</accession>
<evidence type="ECO:0000256" key="1">
    <source>
        <dbReference type="SAM" id="MobiDB-lite"/>
    </source>
</evidence>
<sequence>MEELWTGLTMEVERVSAGSTTPSSIPELESVSDSSNASAPSLGESFGEATSYHFVVSDRRKRSYGQRVGEMEEAEKDDEPAETAATRSRLDDHVPASGEALFNWPPLQDFLPRPFSRPSSPLDELVGLPWSLNTSILDAPARSPSERPATPLLLQPLHEPQAAPARALSVVQESDSENPDDYGYASSFYVQRLATVEPVDPPELSGDDYVDYLAASPEPGSEEAFWCEDAKWRDLEDPGLTSDDGSTSESSLSSSEAENGPYPVFFLQVPPPLNDSSSASSRVSSRVSSHEPQSPAYVPHYPAASIAFGPPVVEFLPFGREVPELTPAQHDYHRRLIISDSSPTSSTEPSDDEFGPELGCLSPHGKGVVNHFARKIADCMRGLSAQKRAMHAVSAISLHRAHSILHKLDVVIDHDATGPRIAHQPAPGFRPLIVDYSHTPQRQKVGHHVEILHPARAFVEAVETAVEGLLAFHCRDQHDAREYLERWEDSHRAGRRTFFILQHALLDDRVVALLEITYIACVLRGDKTNTTLIRDILDTRFVCEDALRFLRRNHWLDLPTEALVDLDLPTVEGLHEAADLLRRVRVQVRVDTDTTTTTEHVPPHVSRVLDHAAEIAFGGSGGGA</sequence>
<evidence type="ECO:0000313" key="2">
    <source>
        <dbReference type="EMBL" id="KAF7304500.1"/>
    </source>
</evidence>
<feature type="region of interest" description="Disordered" evidence="1">
    <location>
        <begin position="275"/>
        <end position="294"/>
    </location>
</feature>
<reference evidence="2" key="1">
    <citation type="submission" date="2020-05" db="EMBL/GenBank/DDBJ databases">
        <title>Mycena genomes resolve the evolution of fungal bioluminescence.</title>
        <authorList>
            <person name="Tsai I.J."/>
        </authorList>
    </citation>
    <scope>NUCLEOTIDE SEQUENCE</scope>
    <source>
        <strain evidence="2">110903Hualien_Pintung</strain>
    </source>
</reference>
<feature type="compositionally biased region" description="Low complexity" evidence="1">
    <location>
        <begin position="239"/>
        <end position="256"/>
    </location>
</feature>
<organism evidence="2 3">
    <name type="scientific">Mycena chlorophos</name>
    <name type="common">Agaric fungus</name>
    <name type="synonym">Agaricus chlorophos</name>
    <dbReference type="NCBI Taxonomy" id="658473"/>
    <lineage>
        <taxon>Eukaryota</taxon>
        <taxon>Fungi</taxon>
        <taxon>Dikarya</taxon>
        <taxon>Basidiomycota</taxon>
        <taxon>Agaricomycotina</taxon>
        <taxon>Agaricomycetes</taxon>
        <taxon>Agaricomycetidae</taxon>
        <taxon>Agaricales</taxon>
        <taxon>Marasmiineae</taxon>
        <taxon>Mycenaceae</taxon>
        <taxon>Mycena</taxon>
    </lineage>
</organism>
<feature type="region of interest" description="Disordered" evidence="1">
    <location>
        <begin position="1"/>
        <end position="45"/>
    </location>
</feature>
<feature type="compositionally biased region" description="Low complexity" evidence="1">
    <location>
        <begin position="276"/>
        <end position="287"/>
    </location>
</feature>
<feature type="region of interest" description="Disordered" evidence="1">
    <location>
        <begin position="63"/>
        <end position="92"/>
    </location>
</feature>
<feature type="compositionally biased region" description="Acidic residues" evidence="1">
    <location>
        <begin position="71"/>
        <end position="81"/>
    </location>
</feature>
<keyword evidence="3" id="KW-1185">Reference proteome</keyword>
<proteinExistence type="predicted"/>
<evidence type="ECO:0000313" key="3">
    <source>
        <dbReference type="Proteomes" id="UP000613580"/>
    </source>
</evidence>
<protein>
    <submittedName>
        <fullName evidence="2">Uncharacterized protein</fullName>
    </submittedName>
</protein>
<dbReference type="EMBL" id="JACAZE010000011">
    <property type="protein sequence ID" value="KAF7304500.1"/>
    <property type="molecule type" value="Genomic_DNA"/>
</dbReference>
<feature type="compositionally biased region" description="Low complexity" evidence="1">
    <location>
        <begin position="31"/>
        <end position="41"/>
    </location>
</feature>
<name>A0A8H6SSX2_MYCCL</name>
<dbReference type="Proteomes" id="UP000613580">
    <property type="component" value="Unassembled WGS sequence"/>
</dbReference>
<gene>
    <name evidence="2" type="ORF">HMN09_00852600</name>
</gene>
<dbReference type="AlphaFoldDB" id="A0A8H6SSX2"/>